<dbReference type="Pfam" id="PF04314">
    <property type="entry name" value="PCuAC"/>
    <property type="match status" value="1"/>
</dbReference>
<dbReference type="InterPro" id="IPR058248">
    <property type="entry name" value="Lxx211020-like"/>
</dbReference>
<evidence type="ECO:0000313" key="3">
    <source>
        <dbReference type="Proteomes" id="UP001138709"/>
    </source>
</evidence>
<gene>
    <name evidence="2" type="ORF">GXW74_20430</name>
</gene>
<feature type="chain" id="PRO_5040835044" evidence="1">
    <location>
        <begin position="26"/>
        <end position="162"/>
    </location>
</feature>
<reference evidence="2" key="1">
    <citation type="submission" date="2020-01" db="EMBL/GenBank/DDBJ databases">
        <authorList>
            <person name="Rat A."/>
        </authorList>
    </citation>
    <scope>NUCLEOTIDE SEQUENCE</scope>
    <source>
        <strain evidence="2">LMG 31228</strain>
    </source>
</reference>
<dbReference type="InterPro" id="IPR036182">
    <property type="entry name" value="PCuAC_sf"/>
</dbReference>
<keyword evidence="1" id="KW-0732">Signal</keyword>
<dbReference type="AlphaFoldDB" id="A0A9X9XGN4"/>
<keyword evidence="3" id="KW-1185">Reference proteome</keyword>
<name>A0A9X9XGN4_9PROT</name>
<dbReference type="EMBL" id="JAAEDL010000024">
    <property type="protein sequence ID" value="MBR0682870.1"/>
    <property type="molecule type" value="Genomic_DNA"/>
</dbReference>
<sequence length="162" mass="17027">MRPIVLRAALAAGIAVVSLPTPAAAHEFRVGDLLIEHPWTRAVSDRAPTAAGYMVIRNTAATPDRLIAAETPRASRVEMHEMSVTDGIMRMRPITDGIALPPGAEVRLAPGGQHLMLIAPQGGFAQGARVPVTLVFERAGRVAVELAVEAAGARGVGQHRGH</sequence>
<dbReference type="RefSeq" id="WP_211848411.1">
    <property type="nucleotide sequence ID" value="NZ_JAAEDL010000024.1"/>
</dbReference>
<dbReference type="InterPro" id="IPR007410">
    <property type="entry name" value="LpqE-like"/>
</dbReference>
<dbReference type="SUPFAM" id="SSF110087">
    <property type="entry name" value="DR1885-like metal-binding protein"/>
    <property type="match status" value="1"/>
</dbReference>
<dbReference type="PANTHER" id="PTHR36302:SF1">
    <property type="entry name" value="COPPER CHAPERONE PCU(A)C"/>
    <property type="match status" value="1"/>
</dbReference>
<evidence type="ECO:0000256" key="1">
    <source>
        <dbReference type="SAM" id="SignalP"/>
    </source>
</evidence>
<accession>A0A9X9XGN4</accession>
<organism evidence="2 3">
    <name type="scientific">Neoroseomonas eburnea</name>
    <dbReference type="NCBI Taxonomy" id="1346889"/>
    <lineage>
        <taxon>Bacteria</taxon>
        <taxon>Pseudomonadati</taxon>
        <taxon>Pseudomonadota</taxon>
        <taxon>Alphaproteobacteria</taxon>
        <taxon>Acetobacterales</taxon>
        <taxon>Acetobacteraceae</taxon>
        <taxon>Neoroseomonas</taxon>
    </lineage>
</organism>
<comment type="caution">
    <text evidence="2">The sequence shown here is derived from an EMBL/GenBank/DDBJ whole genome shotgun (WGS) entry which is preliminary data.</text>
</comment>
<evidence type="ECO:0000313" key="2">
    <source>
        <dbReference type="EMBL" id="MBR0682870.1"/>
    </source>
</evidence>
<dbReference type="Gene3D" id="2.60.40.1890">
    <property type="entry name" value="PCu(A)C copper chaperone"/>
    <property type="match status" value="1"/>
</dbReference>
<proteinExistence type="predicted"/>
<protein>
    <submittedName>
        <fullName evidence="2">Copper chaperone PCu(A)C</fullName>
    </submittedName>
</protein>
<dbReference type="PANTHER" id="PTHR36302">
    <property type="entry name" value="BLR7088 PROTEIN"/>
    <property type="match status" value="1"/>
</dbReference>
<reference evidence="2" key="2">
    <citation type="journal article" date="2021" name="Syst. Appl. Microbiol.">
        <title>Roseomonas hellenica sp. nov., isolated from roots of wild-growing Alkanna tinctoria.</title>
        <authorList>
            <person name="Rat A."/>
            <person name="Naranjo H.D."/>
            <person name="Lebbe L."/>
            <person name="Cnockaert M."/>
            <person name="Krigas N."/>
            <person name="Grigoriadou K."/>
            <person name="Maloupa E."/>
            <person name="Willems A."/>
        </authorList>
    </citation>
    <scope>NUCLEOTIDE SEQUENCE</scope>
    <source>
        <strain evidence="2">LMG 31228</strain>
    </source>
</reference>
<feature type="signal peptide" evidence="1">
    <location>
        <begin position="1"/>
        <end position="25"/>
    </location>
</feature>
<dbReference type="Proteomes" id="UP001138709">
    <property type="component" value="Unassembled WGS sequence"/>
</dbReference>